<dbReference type="PANTHER" id="PTHR43408:SF1">
    <property type="entry name" value="FMN REDUCTASE (NADPH)"/>
    <property type="match status" value="1"/>
</dbReference>
<dbReference type="PANTHER" id="PTHR43408">
    <property type="entry name" value="FMN REDUCTASE (NADPH)"/>
    <property type="match status" value="1"/>
</dbReference>
<evidence type="ECO:0000313" key="8">
    <source>
        <dbReference type="Proteomes" id="UP000250443"/>
    </source>
</evidence>
<dbReference type="GO" id="GO:0016655">
    <property type="term" value="F:oxidoreductase activity, acting on NAD(P)H, quinone or similar compound as acceptor"/>
    <property type="evidence" value="ECO:0007669"/>
    <property type="project" value="UniProtKB-ARBA"/>
</dbReference>
<dbReference type="SUPFAM" id="SSF52218">
    <property type="entry name" value="Flavoproteins"/>
    <property type="match status" value="1"/>
</dbReference>
<dbReference type="EMBL" id="JADMCD010000010">
    <property type="protein sequence ID" value="MBF8642557.1"/>
    <property type="molecule type" value="Genomic_DNA"/>
</dbReference>
<evidence type="ECO:0000256" key="3">
    <source>
        <dbReference type="ARBA" id="ARBA00022643"/>
    </source>
</evidence>
<dbReference type="GO" id="GO:0046306">
    <property type="term" value="P:alkanesulfonate catabolic process"/>
    <property type="evidence" value="ECO:0007669"/>
    <property type="project" value="InterPro"/>
</dbReference>
<dbReference type="EC" id="1.5.1.38" evidence="6 7"/>
<evidence type="ECO:0000313" key="6">
    <source>
        <dbReference type="EMBL" id="MBF8642557.1"/>
    </source>
</evidence>
<dbReference type="InterPro" id="IPR005025">
    <property type="entry name" value="FMN_Rdtase-like_dom"/>
</dbReference>
<proteinExistence type="inferred from homology"/>
<evidence type="ECO:0000313" key="9">
    <source>
        <dbReference type="Proteomes" id="UP000626180"/>
    </source>
</evidence>
<dbReference type="EMBL" id="UAUF01000014">
    <property type="protein sequence ID" value="SPZ11837.1"/>
    <property type="molecule type" value="Genomic_DNA"/>
</dbReference>
<organism evidence="7 8">
    <name type="scientific">Pseudomonas luteola</name>
    <dbReference type="NCBI Taxonomy" id="47886"/>
    <lineage>
        <taxon>Bacteria</taxon>
        <taxon>Pseudomonadati</taxon>
        <taxon>Pseudomonadota</taxon>
        <taxon>Gammaproteobacteria</taxon>
        <taxon>Pseudomonadales</taxon>
        <taxon>Pseudomonadaceae</taxon>
        <taxon>Pseudomonas</taxon>
    </lineage>
</organism>
<dbReference type="InterPro" id="IPR020048">
    <property type="entry name" value="NADPH-dep_FMN_reduc_SsuE"/>
</dbReference>
<keyword evidence="2" id="KW-0285">Flavoprotein</keyword>
<evidence type="ECO:0000256" key="2">
    <source>
        <dbReference type="ARBA" id="ARBA00022630"/>
    </source>
</evidence>
<dbReference type="Pfam" id="PF03358">
    <property type="entry name" value="FMN_red"/>
    <property type="match status" value="1"/>
</dbReference>
<dbReference type="AlphaFoldDB" id="A0A2X2CUD0"/>
<dbReference type="Gene3D" id="3.40.50.360">
    <property type="match status" value="1"/>
</dbReference>
<evidence type="ECO:0000313" key="7">
    <source>
        <dbReference type="EMBL" id="SPZ11837.1"/>
    </source>
</evidence>
<comment type="similarity">
    <text evidence="1">Belongs to the SsuE family.</text>
</comment>
<dbReference type="InterPro" id="IPR029039">
    <property type="entry name" value="Flavoprotein-like_sf"/>
</dbReference>
<dbReference type="GO" id="GO:0052873">
    <property type="term" value="F:FMN reductase (NADPH) activity"/>
    <property type="evidence" value="ECO:0007669"/>
    <property type="project" value="UniProtKB-EC"/>
</dbReference>
<dbReference type="NCBIfam" id="NF007859">
    <property type="entry name" value="PRK10569.1"/>
    <property type="match status" value="1"/>
</dbReference>
<dbReference type="Proteomes" id="UP000626180">
    <property type="component" value="Unassembled WGS sequence"/>
</dbReference>
<evidence type="ECO:0000259" key="5">
    <source>
        <dbReference type="Pfam" id="PF03358"/>
    </source>
</evidence>
<reference evidence="7 8" key="1">
    <citation type="submission" date="2018-06" db="EMBL/GenBank/DDBJ databases">
        <authorList>
            <consortium name="Pathogen Informatics"/>
            <person name="Doyle S."/>
        </authorList>
    </citation>
    <scope>NUCLEOTIDE SEQUENCE [LARGE SCALE GENOMIC DNA]</scope>
    <source>
        <strain evidence="7 8">NCTC11842</strain>
    </source>
</reference>
<sequence length="194" mass="21017">MLVVSLAGSPGARSRSSVLLGEARQWLNAHGVEVASWRIQDFPPEDLIQARFESPQVKAFVEHVHNADGLVVSTPIYKASFSGVLKTVLDLLPERALNHKVVLPLATGGSIAHMLAVDYALKPVLAALKAQEILPGVFADDSQVSYESETPLSSALAERLDESLELFLAALARRPKPVEPHVLTAQLTQARWSI</sequence>
<evidence type="ECO:0000256" key="4">
    <source>
        <dbReference type="ARBA" id="ARBA00023002"/>
    </source>
</evidence>
<dbReference type="NCBIfam" id="TIGR03567">
    <property type="entry name" value="FMN_reduc_SsuE"/>
    <property type="match status" value="1"/>
</dbReference>
<protein>
    <submittedName>
        <fullName evidence="6 7">FMN reductase</fullName>
        <ecNumber evidence="6 7">1.5.1.38</ecNumber>
    </submittedName>
</protein>
<accession>A0A2X2CUD0</accession>
<reference evidence="6 9" key="2">
    <citation type="submission" date="2020-10" db="EMBL/GenBank/DDBJ databases">
        <title>Genome sequences of Pseudomonas isolates.</title>
        <authorList>
            <person name="Wessels L."/>
            <person name="Reich F."/>
            <person name="Hammerl J."/>
        </authorList>
    </citation>
    <scope>NUCLEOTIDE SEQUENCE [LARGE SCALE GENOMIC DNA]</scope>
    <source>
        <strain evidence="6 9">20-MO00624-0</strain>
    </source>
</reference>
<feature type="domain" description="NADPH-dependent FMN reductase-like" evidence="5">
    <location>
        <begin position="1"/>
        <end position="142"/>
    </location>
</feature>
<name>A0A2X2CUD0_PSELU</name>
<keyword evidence="4 7" id="KW-0560">Oxidoreductase</keyword>
<dbReference type="RefSeq" id="WP_010795847.1">
    <property type="nucleotide sequence ID" value="NZ_CP069262.1"/>
</dbReference>
<gene>
    <name evidence="7" type="primary">ssuE</name>
    <name evidence="6" type="ORF">IRZ65_17915</name>
    <name evidence="7" type="ORF">NCTC11842_04093</name>
</gene>
<keyword evidence="3" id="KW-0288">FMN</keyword>
<keyword evidence="9" id="KW-1185">Reference proteome</keyword>
<dbReference type="Proteomes" id="UP000250443">
    <property type="component" value="Unassembled WGS sequence"/>
</dbReference>
<dbReference type="InterPro" id="IPR051814">
    <property type="entry name" value="NAD(P)H-dep_FMN_reductase"/>
</dbReference>
<evidence type="ECO:0000256" key="1">
    <source>
        <dbReference type="ARBA" id="ARBA00005990"/>
    </source>
</evidence>